<keyword evidence="3" id="KW-0732">Signal</keyword>
<feature type="region of interest" description="Disordered" evidence="4">
    <location>
        <begin position="25"/>
        <end position="48"/>
    </location>
</feature>
<reference evidence="6" key="1">
    <citation type="submission" date="2019-10" db="EMBL/GenBank/DDBJ databases">
        <authorList>
            <person name="Nor Muhammad N."/>
        </authorList>
    </citation>
    <scope>NUCLEOTIDE SEQUENCE</scope>
</reference>
<evidence type="ECO:0000313" key="6">
    <source>
        <dbReference type="EMBL" id="VWO96474.1"/>
    </source>
</evidence>
<keyword evidence="2 3" id="KW-0378">Hydrolase</keyword>
<gene>
    <name evidence="6" type="primary">Q5XTQ4</name>
</gene>
<protein>
    <recommendedName>
        <fullName evidence="3">Carboxylic ester hydrolase</fullName>
        <ecNumber evidence="3">3.1.1.-</ecNumber>
    </recommendedName>
</protein>
<dbReference type="PANTHER" id="PTHR11559">
    <property type="entry name" value="CARBOXYLESTERASE"/>
    <property type="match status" value="1"/>
</dbReference>
<sequence>MLSSRLVTFVQLALVIGLANASSASSETGVSSTSPASSTTPTSPSCAASSASSSAPSVFATATLDKAQVIGGVDGSVTTFHGIPFAEPPLGDLRLRLPVPVESYTGTIDATQAATECMQLIPSIREDMPAAMLADMMAELGGIAGGSSSAQSEDCLTINVQVPTGTKAGDKLPVIAWIFGGGFVFGSSELFPGDTIVAHSVEMGQPVIYAAMNYRLGPFGFLGGKEVKEAGVGNLGLQDQREALRWIQKHIADFGGDPEKVTLWGPSAGAISSALHMITNNGNAEGLFRGAIMSAGSPLPTGDIEELQLFYDQIVDAAGCGGTSDTLACLRQVPADNLAAAANAVPNLFSYSGLATPWAPRADGIFLTAPPQHLVLAGQVADVPFITGDALDEGTIFATGSWNVTTEQEFHDYVHEYFFSRTPQALLEPLYSLYPADPAAGSPFGTGDDNQLAPMYKRMAAFQGDVVFQAPRRFFLDQRSSKQPSWSYIGHTGNSQGLGYAHGSDLIPAFMGAALADYIIRFVATLDPNGDSANGTASASAVYWPQYDTKQRRVLETHDDGVAMGADTLRLEPMAALTELTLAYPV</sequence>
<feature type="signal peptide" evidence="3">
    <location>
        <begin position="1"/>
        <end position="21"/>
    </location>
</feature>
<dbReference type="GO" id="GO:0016787">
    <property type="term" value="F:hydrolase activity"/>
    <property type="evidence" value="ECO:0007669"/>
    <property type="project" value="UniProtKB-KW"/>
</dbReference>
<evidence type="ECO:0000256" key="2">
    <source>
        <dbReference type="ARBA" id="ARBA00022801"/>
    </source>
</evidence>
<dbReference type="EMBL" id="LR725670">
    <property type="protein sequence ID" value="VWO96474.1"/>
    <property type="molecule type" value="Genomic_DNA"/>
</dbReference>
<feature type="domain" description="Carboxylesterase type B" evidence="5">
    <location>
        <begin position="76"/>
        <end position="562"/>
    </location>
</feature>
<dbReference type="InterPro" id="IPR029058">
    <property type="entry name" value="AB_hydrolase_fold"/>
</dbReference>
<evidence type="ECO:0000256" key="1">
    <source>
        <dbReference type="ARBA" id="ARBA00005964"/>
    </source>
</evidence>
<dbReference type="SUPFAM" id="SSF53474">
    <property type="entry name" value="alpha/beta-Hydrolases"/>
    <property type="match status" value="1"/>
</dbReference>
<feature type="chain" id="PRO_5023968272" description="Carboxylic ester hydrolase" evidence="3">
    <location>
        <begin position="22"/>
        <end position="586"/>
    </location>
</feature>
<evidence type="ECO:0000256" key="4">
    <source>
        <dbReference type="SAM" id="MobiDB-lite"/>
    </source>
</evidence>
<dbReference type="InterPro" id="IPR002018">
    <property type="entry name" value="CarbesteraseB"/>
</dbReference>
<dbReference type="InterPro" id="IPR019826">
    <property type="entry name" value="Carboxylesterase_B_AS"/>
</dbReference>
<dbReference type="Pfam" id="PF00135">
    <property type="entry name" value="COesterase"/>
    <property type="match status" value="1"/>
</dbReference>
<dbReference type="EC" id="3.1.1.-" evidence="3"/>
<proteinExistence type="inferred from homology"/>
<evidence type="ECO:0000256" key="3">
    <source>
        <dbReference type="RuleBase" id="RU361235"/>
    </source>
</evidence>
<dbReference type="PROSITE" id="PS00122">
    <property type="entry name" value="CARBOXYLESTERASE_B_1"/>
    <property type="match status" value="1"/>
</dbReference>
<organism evidence="6">
    <name type="scientific">Ganoderma boninense</name>
    <dbReference type="NCBI Taxonomy" id="34458"/>
    <lineage>
        <taxon>Eukaryota</taxon>
        <taxon>Fungi</taxon>
        <taxon>Dikarya</taxon>
        <taxon>Basidiomycota</taxon>
        <taxon>Agaricomycotina</taxon>
        <taxon>Agaricomycetes</taxon>
        <taxon>Polyporales</taxon>
        <taxon>Polyporaceae</taxon>
        <taxon>Ganoderma</taxon>
    </lineage>
</organism>
<comment type="similarity">
    <text evidence="1 3">Belongs to the type-B carboxylesterase/lipase family.</text>
</comment>
<name>A0A5K1JWI8_9APHY</name>
<accession>A0A5K1JWI8</accession>
<evidence type="ECO:0000259" key="5">
    <source>
        <dbReference type="Pfam" id="PF00135"/>
    </source>
</evidence>
<dbReference type="InterPro" id="IPR050309">
    <property type="entry name" value="Type-B_Carboxylest/Lipase"/>
</dbReference>
<dbReference type="Gene3D" id="3.40.50.1820">
    <property type="entry name" value="alpha/beta hydrolase"/>
    <property type="match status" value="1"/>
</dbReference>
<dbReference type="AlphaFoldDB" id="A0A5K1JWI8"/>